<evidence type="ECO:0000313" key="2">
    <source>
        <dbReference type="Proteomes" id="UP000553756"/>
    </source>
</evidence>
<organism evidence="1 2">
    <name type="scientific">Bifidobacterium panos</name>
    <dbReference type="NCBI Taxonomy" id="2675321"/>
    <lineage>
        <taxon>Bacteria</taxon>
        <taxon>Bacillati</taxon>
        <taxon>Actinomycetota</taxon>
        <taxon>Actinomycetes</taxon>
        <taxon>Bifidobacteriales</taxon>
        <taxon>Bifidobacteriaceae</taxon>
        <taxon>Bifidobacterium</taxon>
    </lineage>
</organism>
<reference evidence="1 2" key="1">
    <citation type="submission" date="2020-02" db="EMBL/GenBank/DDBJ databases">
        <title>Characterization of phylogenetic diversity of novel bifidobacterial species isolated in Czech ZOOs.</title>
        <authorList>
            <person name="Lugli G.A."/>
            <person name="Vera N.B."/>
            <person name="Ventura M."/>
        </authorList>
    </citation>
    <scope>NUCLEOTIDE SEQUENCE [LARGE SCALE GENOMIC DNA]</scope>
    <source>
        <strain evidence="1 2">DSM 109963</strain>
    </source>
</reference>
<sequence>MAFVGRWHFIASNDSYALSRRTKGCHQAADRSMRLERLAIAFGYINLPDLADPPIDILEQVRARGSCLLRFGIQEVALPFDGAAFGSSKTGYGTLGEDTVDNGGGGEYYYMRGRSATIAEVRAAAIVLSGIGYTGRNIGGNKAPARISPPEKAGRQMISMPQIQSIRRMRMNGESVASIARKYLRIDDLSERLPVRRWIGNGSSGWPPNQYPAERQR</sequence>
<gene>
    <name evidence="1" type="ORF">G1C94_0747</name>
</gene>
<dbReference type="Proteomes" id="UP000553756">
    <property type="component" value="Unassembled WGS sequence"/>
</dbReference>
<accession>A0ABX1SXP0</accession>
<evidence type="ECO:0000313" key="1">
    <source>
        <dbReference type="EMBL" id="NMN02125.1"/>
    </source>
</evidence>
<comment type="caution">
    <text evidence="1">The sequence shown here is derived from an EMBL/GenBank/DDBJ whole genome shotgun (WGS) entry which is preliminary data.</text>
</comment>
<protein>
    <submittedName>
        <fullName evidence="1">IstB-like ATP-binding protein</fullName>
    </submittedName>
</protein>
<dbReference type="EMBL" id="JAAIIJ010000014">
    <property type="protein sequence ID" value="NMN02125.1"/>
    <property type="molecule type" value="Genomic_DNA"/>
</dbReference>
<proteinExistence type="predicted"/>
<keyword evidence="2" id="KW-1185">Reference proteome</keyword>
<name>A0ABX1SXP0_9BIFI</name>